<keyword evidence="1 3" id="KW-0863">Zinc-finger</keyword>
<name>A0A9D4FEE6_DREPO</name>
<dbReference type="InterPro" id="IPR001841">
    <property type="entry name" value="Znf_RING"/>
</dbReference>
<keyword evidence="1 3" id="KW-0479">Metal-binding</keyword>
<dbReference type="SUPFAM" id="SSF57850">
    <property type="entry name" value="RING/U-box"/>
    <property type="match status" value="1"/>
</dbReference>
<evidence type="ECO:0000256" key="4">
    <source>
        <dbReference type="SAM" id="MobiDB-lite"/>
    </source>
</evidence>
<dbReference type="InterPro" id="IPR013083">
    <property type="entry name" value="Znf_RING/FYVE/PHD"/>
</dbReference>
<keyword evidence="8" id="KW-1185">Reference proteome</keyword>
<feature type="region of interest" description="Disordered" evidence="4">
    <location>
        <begin position="196"/>
        <end position="219"/>
    </location>
</feature>
<feature type="domain" description="RING-type" evidence="6">
    <location>
        <begin position="243"/>
        <end position="282"/>
    </location>
</feature>
<dbReference type="SMART" id="SM00184">
    <property type="entry name" value="RING"/>
    <property type="match status" value="1"/>
</dbReference>
<feature type="transmembrane region" description="Helical" evidence="5">
    <location>
        <begin position="121"/>
        <end position="147"/>
    </location>
</feature>
<comment type="caution">
    <text evidence="7">The sequence shown here is derived from an EMBL/GenBank/DDBJ whole genome shotgun (WGS) entry which is preliminary data.</text>
</comment>
<gene>
    <name evidence="7" type="ORF">DPMN_149767</name>
</gene>
<keyword evidence="5" id="KW-0812">Transmembrane</keyword>
<sequence length="312" mass="35279">MIVFLVCSFLLLSMCTTLLSLALFLIPGFLYNFCTCVVYTVELLINIIAFVCEVLIFVGSALLDIFEVVARGGQCIAPYVHLATSYAAENVGVYSRERFVHPIQKKIEEEEETGSNLVQNFVHYVVANNGGFLIVAWASSLTFYLFYLEHQLKRAQQEPEDEDVDDDQREHAADARNEQIVDNDDTNIAGGVFIPNTVQNRKPTDRPQNARVDGSTTRNRSFRTDVDGAVNHADFDYHDDRLCVVCLYRARATAVFPCGHTHMCELCTRNVMLDRARCPICQQRVMEIDQCFCNINNNIQYVCISELSVCQA</sequence>
<dbReference type="EMBL" id="JAIWYP010000007">
    <property type="protein sequence ID" value="KAH3796199.1"/>
    <property type="molecule type" value="Genomic_DNA"/>
</dbReference>
<reference evidence="7" key="1">
    <citation type="journal article" date="2019" name="bioRxiv">
        <title>The Genome of the Zebra Mussel, Dreissena polymorpha: A Resource for Invasive Species Research.</title>
        <authorList>
            <person name="McCartney M.A."/>
            <person name="Auch B."/>
            <person name="Kono T."/>
            <person name="Mallez S."/>
            <person name="Zhang Y."/>
            <person name="Obille A."/>
            <person name="Becker A."/>
            <person name="Abrahante J.E."/>
            <person name="Garbe J."/>
            <person name="Badalamenti J.P."/>
            <person name="Herman A."/>
            <person name="Mangelson H."/>
            <person name="Liachko I."/>
            <person name="Sullivan S."/>
            <person name="Sone E.D."/>
            <person name="Koren S."/>
            <person name="Silverstein K.A.T."/>
            <person name="Beckman K.B."/>
            <person name="Gohl D.M."/>
        </authorList>
    </citation>
    <scope>NUCLEOTIDE SEQUENCE</scope>
    <source>
        <strain evidence="7">Duluth1</strain>
        <tissue evidence="7">Whole animal</tissue>
    </source>
</reference>
<feature type="compositionally biased region" description="Acidic residues" evidence="4">
    <location>
        <begin position="158"/>
        <end position="167"/>
    </location>
</feature>
<feature type="compositionally biased region" description="Basic and acidic residues" evidence="4">
    <location>
        <begin position="168"/>
        <end position="179"/>
    </location>
</feature>
<dbReference type="Gene3D" id="3.30.40.10">
    <property type="entry name" value="Zinc/RING finger domain, C3HC4 (zinc finger)"/>
    <property type="match status" value="1"/>
</dbReference>
<reference evidence="7" key="2">
    <citation type="submission" date="2020-11" db="EMBL/GenBank/DDBJ databases">
        <authorList>
            <person name="McCartney M.A."/>
            <person name="Auch B."/>
            <person name="Kono T."/>
            <person name="Mallez S."/>
            <person name="Becker A."/>
            <person name="Gohl D.M."/>
            <person name="Silverstein K.A.T."/>
            <person name="Koren S."/>
            <person name="Bechman K.B."/>
            <person name="Herman A."/>
            <person name="Abrahante J.E."/>
            <person name="Garbe J."/>
        </authorList>
    </citation>
    <scope>NUCLEOTIDE SEQUENCE</scope>
    <source>
        <strain evidence="7">Duluth1</strain>
        <tissue evidence="7">Whole animal</tissue>
    </source>
</reference>
<organism evidence="7 8">
    <name type="scientific">Dreissena polymorpha</name>
    <name type="common">Zebra mussel</name>
    <name type="synonym">Mytilus polymorpha</name>
    <dbReference type="NCBI Taxonomy" id="45954"/>
    <lineage>
        <taxon>Eukaryota</taxon>
        <taxon>Metazoa</taxon>
        <taxon>Spiralia</taxon>
        <taxon>Lophotrochozoa</taxon>
        <taxon>Mollusca</taxon>
        <taxon>Bivalvia</taxon>
        <taxon>Autobranchia</taxon>
        <taxon>Heteroconchia</taxon>
        <taxon>Euheterodonta</taxon>
        <taxon>Imparidentia</taxon>
        <taxon>Neoheterodontei</taxon>
        <taxon>Myida</taxon>
        <taxon>Dreissenoidea</taxon>
        <taxon>Dreissenidae</taxon>
        <taxon>Dreissena</taxon>
    </lineage>
</organism>
<accession>A0A9D4FEE6</accession>
<evidence type="ECO:0000256" key="2">
    <source>
        <dbReference type="ARBA" id="ARBA00022833"/>
    </source>
</evidence>
<evidence type="ECO:0000256" key="5">
    <source>
        <dbReference type="SAM" id="Phobius"/>
    </source>
</evidence>
<dbReference type="GO" id="GO:0008270">
    <property type="term" value="F:zinc ion binding"/>
    <property type="evidence" value="ECO:0007669"/>
    <property type="project" value="UniProtKB-KW"/>
</dbReference>
<feature type="transmembrane region" description="Helical" evidence="5">
    <location>
        <begin position="6"/>
        <end position="31"/>
    </location>
</feature>
<evidence type="ECO:0000256" key="3">
    <source>
        <dbReference type="PROSITE-ProRule" id="PRU00175"/>
    </source>
</evidence>
<dbReference type="Proteomes" id="UP000828390">
    <property type="component" value="Unassembled WGS sequence"/>
</dbReference>
<evidence type="ECO:0000256" key="1">
    <source>
        <dbReference type="ARBA" id="ARBA00022771"/>
    </source>
</evidence>
<proteinExistence type="predicted"/>
<keyword evidence="5" id="KW-1133">Transmembrane helix</keyword>
<keyword evidence="5" id="KW-0472">Membrane</keyword>
<evidence type="ECO:0000313" key="7">
    <source>
        <dbReference type="EMBL" id="KAH3796199.1"/>
    </source>
</evidence>
<evidence type="ECO:0000313" key="8">
    <source>
        <dbReference type="Proteomes" id="UP000828390"/>
    </source>
</evidence>
<dbReference type="AlphaFoldDB" id="A0A9D4FEE6"/>
<dbReference type="PROSITE" id="PS50089">
    <property type="entry name" value="ZF_RING_2"/>
    <property type="match status" value="1"/>
</dbReference>
<feature type="transmembrane region" description="Helical" evidence="5">
    <location>
        <begin position="43"/>
        <end position="63"/>
    </location>
</feature>
<keyword evidence="2" id="KW-0862">Zinc</keyword>
<dbReference type="Pfam" id="PF13920">
    <property type="entry name" value="zf-C3HC4_3"/>
    <property type="match status" value="1"/>
</dbReference>
<feature type="region of interest" description="Disordered" evidence="4">
    <location>
        <begin position="157"/>
        <end position="181"/>
    </location>
</feature>
<protein>
    <recommendedName>
        <fullName evidence="6">RING-type domain-containing protein</fullName>
    </recommendedName>
</protein>
<evidence type="ECO:0000259" key="6">
    <source>
        <dbReference type="PROSITE" id="PS50089"/>
    </source>
</evidence>